<keyword evidence="8 15" id="KW-0547">Nucleotide-binding</keyword>
<dbReference type="AlphaFoldDB" id="A0A2T2WG86"/>
<dbReference type="Gene3D" id="3.90.650.10">
    <property type="entry name" value="PurM-like C-terminal domain"/>
    <property type="match status" value="1"/>
</dbReference>
<evidence type="ECO:0000256" key="2">
    <source>
        <dbReference type="ARBA" id="ARBA00004686"/>
    </source>
</evidence>
<dbReference type="Pfam" id="PF00586">
    <property type="entry name" value="AIRS"/>
    <property type="match status" value="1"/>
</dbReference>
<comment type="caution">
    <text evidence="18">The sequence shown here is derived from an EMBL/GenBank/DDBJ whole genome shotgun (WGS) entry which is preliminary data.</text>
</comment>
<dbReference type="PANTHER" id="PTHR10520">
    <property type="entry name" value="TRIFUNCTIONAL PURINE BIOSYNTHETIC PROTEIN ADENOSINE-3-RELATED"/>
    <property type="match status" value="1"/>
</dbReference>
<evidence type="ECO:0000256" key="10">
    <source>
        <dbReference type="ARBA" id="ARBA00022840"/>
    </source>
</evidence>
<dbReference type="CDD" id="cd02196">
    <property type="entry name" value="PurM"/>
    <property type="match status" value="1"/>
</dbReference>
<dbReference type="GO" id="GO:0046084">
    <property type="term" value="P:adenine biosynthetic process"/>
    <property type="evidence" value="ECO:0007669"/>
    <property type="project" value="TreeGrafter"/>
</dbReference>
<evidence type="ECO:0000256" key="8">
    <source>
        <dbReference type="ARBA" id="ARBA00022741"/>
    </source>
</evidence>
<dbReference type="InterPro" id="IPR010918">
    <property type="entry name" value="PurM-like_C_dom"/>
</dbReference>
<evidence type="ECO:0000256" key="3">
    <source>
        <dbReference type="ARBA" id="ARBA00010280"/>
    </source>
</evidence>
<accession>A0A2T2WG86</accession>
<keyword evidence="10 15" id="KW-0067">ATP-binding</keyword>
<dbReference type="EC" id="6.3.3.1" evidence="4 15"/>
<evidence type="ECO:0000256" key="11">
    <source>
        <dbReference type="ARBA" id="ARBA00031908"/>
    </source>
</evidence>
<dbReference type="InterPro" id="IPR016188">
    <property type="entry name" value="PurM-like_N"/>
</dbReference>
<dbReference type="SUPFAM" id="SSF55326">
    <property type="entry name" value="PurM N-terminal domain-like"/>
    <property type="match status" value="1"/>
</dbReference>
<gene>
    <name evidence="15" type="primary">purM</name>
    <name evidence="18" type="ORF">C7B45_11525</name>
</gene>
<comment type="pathway">
    <text evidence="2 15">Purine metabolism; IMP biosynthesis via de novo pathway; 5-amino-1-(5-phospho-D-ribosyl)imidazole from N(2)-formyl-N(1)-(5-phospho-D-ribosyl)glycinamide: step 2/2.</text>
</comment>
<comment type="subcellular location">
    <subcellularLocation>
        <location evidence="1 15">Cytoplasm</location>
    </subcellularLocation>
</comment>
<organism evidence="18 19">
    <name type="scientific">Sulfobacillus acidophilus</name>
    <dbReference type="NCBI Taxonomy" id="53633"/>
    <lineage>
        <taxon>Bacteria</taxon>
        <taxon>Bacillati</taxon>
        <taxon>Bacillota</taxon>
        <taxon>Clostridia</taxon>
        <taxon>Eubacteriales</taxon>
        <taxon>Clostridiales Family XVII. Incertae Sedis</taxon>
        <taxon>Sulfobacillus</taxon>
    </lineage>
</organism>
<evidence type="ECO:0000256" key="13">
    <source>
        <dbReference type="ARBA" id="ARBA00033093"/>
    </source>
</evidence>
<evidence type="ECO:0000313" key="19">
    <source>
        <dbReference type="Proteomes" id="UP000241848"/>
    </source>
</evidence>
<protein>
    <recommendedName>
        <fullName evidence="5 15">Phosphoribosylformylglycinamidine cyclo-ligase</fullName>
        <ecNumber evidence="4 15">6.3.3.1</ecNumber>
    </recommendedName>
    <alternativeName>
        <fullName evidence="12 15">AIR synthase</fullName>
    </alternativeName>
    <alternativeName>
        <fullName evidence="13 15">AIRS</fullName>
    </alternativeName>
    <alternativeName>
        <fullName evidence="11 15">Phosphoribosyl-aminoimidazole synthetase</fullName>
    </alternativeName>
</protein>
<feature type="domain" description="PurM-like C-terminal" evidence="17">
    <location>
        <begin position="170"/>
        <end position="335"/>
    </location>
</feature>
<evidence type="ECO:0000256" key="12">
    <source>
        <dbReference type="ARBA" id="ARBA00032931"/>
    </source>
</evidence>
<dbReference type="EMBL" id="PXYV01000038">
    <property type="protein sequence ID" value="PSR21251.1"/>
    <property type="molecule type" value="Genomic_DNA"/>
</dbReference>
<evidence type="ECO:0000256" key="7">
    <source>
        <dbReference type="ARBA" id="ARBA00022598"/>
    </source>
</evidence>
<evidence type="ECO:0000256" key="4">
    <source>
        <dbReference type="ARBA" id="ARBA00013047"/>
    </source>
</evidence>
<evidence type="ECO:0000256" key="14">
    <source>
        <dbReference type="ARBA" id="ARBA00049057"/>
    </source>
</evidence>
<evidence type="ECO:0000256" key="1">
    <source>
        <dbReference type="ARBA" id="ARBA00004496"/>
    </source>
</evidence>
<name>A0A2T2WG86_9FIRM</name>
<dbReference type="Proteomes" id="UP000241848">
    <property type="component" value="Unassembled WGS sequence"/>
</dbReference>
<reference evidence="18 19" key="1">
    <citation type="journal article" date="2014" name="BMC Genomics">
        <title>Comparison of environmental and isolate Sulfobacillus genomes reveals diverse carbon, sulfur, nitrogen, and hydrogen metabolisms.</title>
        <authorList>
            <person name="Justice N.B."/>
            <person name="Norman A."/>
            <person name="Brown C.T."/>
            <person name="Singh A."/>
            <person name="Thomas B.C."/>
            <person name="Banfield J.F."/>
        </authorList>
    </citation>
    <scope>NUCLEOTIDE SEQUENCE [LARGE SCALE GENOMIC DNA]</scope>
    <source>
        <strain evidence="18">AMDSBA3</strain>
    </source>
</reference>
<dbReference type="GO" id="GO:0004637">
    <property type="term" value="F:phosphoribosylamine-glycine ligase activity"/>
    <property type="evidence" value="ECO:0007669"/>
    <property type="project" value="TreeGrafter"/>
</dbReference>
<dbReference type="InterPro" id="IPR036921">
    <property type="entry name" value="PurM-like_N_sf"/>
</dbReference>
<comment type="catalytic activity">
    <reaction evidence="14 15">
        <text>2-formamido-N(1)-(5-O-phospho-beta-D-ribosyl)acetamidine + ATP = 5-amino-1-(5-phospho-beta-D-ribosyl)imidazole + ADP + phosphate + H(+)</text>
        <dbReference type="Rhea" id="RHEA:23032"/>
        <dbReference type="ChEBI" id="CHEBI:15378"/>
        <dbReference type="ChEBI" id="CHEBI:30616"/>
        <dbReference type="ChEBI" id="CHEBI:43474"/>
        <dbReference type="ChEBI" id="CHEBI:137981"/>
        <dbReference type="ChEBI" id="CHEBI:147287"/>
        <dbReference type="ChEBI" id="CHEBI:456216"/>
        <dbReference type="EC" id="6.3.3.1"/>
    </reaction>
</comment>
<sequence length="337" mass="36381">MCNKERPFTYESTGVSIGRGAAAVDRIKALASLTHRAEVTESIGGFAGGFQLGDAELLAGADGVGSKLLIAHALDQLDTIGIDLVAMNVNDVLASGGEPLFFLDYIAMGRLQAERVQRLVRGIVAGCQVAGCALLGGETAEMPDLYRDGEFDLSGFAVGRRVFRPLALPRPGDVLVGVASTGFHSNGYQLIRTVVEHSGHTWSERFVELDNMTLGEVVLRPTQIYVRAVMELWGQVAVRAMAHITGGGLIENVPRTLAGLGAQIRLNAWPRPAEMQLIQQWGHIEEVEMLHTFNCGIGFTVVVPEADVQKTQAVLQQHQLKAYAIGRVEEAPGVRFR</sequence>
<evidence type="ECO:0000256" key="15">
    <source>
        <dbReference type="HAMAP-Rule" id="MF_00741"/>
    </source>
</evidence>
<evidence type="ECO:0000256" key="9">
    <source>
        <dbReference type="ARBA" id="ARBA00022755"/>
    </source>
</evidence>
<dbReference type="GO" id="GO:0005524">
    <property type="term" value="F:ATP binding"/>
    <property type="evidence" value="ECO:0007669"/>
    <property type="project" value="UniProtKB-KW"/>
</dbReference>
<dbReference type="NCBIfam" id="TIGR00878">
    <property type="entry name" value="purM"/>
    <property type="match status" value="1"/>
</dbReference>
<dbReference type="InterPro" id="IPR004733">
    <property type="entry name" value="PurM_cligase"/>
</dbReference>
<dbReference type="GO" id="GO:0004641">
    <property type="term" value="F:phosphoribosylformylglycinamidine cyclo-ligase activity"/>
    <property type="evidence" value="ECO:0007669"/>
    <property type="project" value="UniProtKB-UniRule"/>
</dbReference>
<keyword evidence="9 15" id="KW-0658">Purine biosynthesis</keyword>
<feature type="domain" description="PurM-like N-terminal" evidence="16">
    <location>
        <begin position="53"/>
        <end position="160"/>
    </location>
</feature>
<comment type="similarity">
    <text evidence="3 15">Belongs to the AIR synthase family.</text>
</comment>
<dbReference type="Pfam" id="PF02769">
    <property type="entry name" value="AIRS_C"/>
    <property type="match status" value="1"/>
</dbReference>
<dbReference type="PANTHER" id="PTHR10520:SF12">
    <property type="entry name" value="TRIFUNCTIONAL PURINE BIOSYNTHETIC PROTEIN ADENOSINE-3"/>
    <property type="match status" value="1"/>
</dbReference>
<dbReference type="InterPro" id="IPR036676">
    <property type="entry name" value="PurM-like_C_sf"/>
</dbReference>
<evidence type="ECO:0000313" key="18">
    <source>
        <dbReference type="EMBL" id="PSR21251.1"/>
    </source>
</evidence>
<proteinExistence type="inferred from homology"/>
<dbReference type="Gene3D" id="3.30.1330.10">
    <property type="entry name" value="PurM-like, N-terminal domain"/>
    <property type="match status" value="1"/>
</dbReference>
<dbReference type="SUPFAM" id="SSF56042">
    <property type="entry name" value="PurM C-terminal domain-like"/>
    <property type="match status" value="1"/>
</dbReference>
<dbReference type="HAMAP" id="MF_00741">
    <property type="entry name" value="AIRS"/>
    <property type="match status" value="1"/>
</dbReference>
<dbReference type="GO" id="GO:0006189">
    <property type="term" value="P:'de novo' IMP biosynthetic process"/>
    <property type="evidence" value="ECO:0007669"/>
    <property type="project" value="UniProtKB-UniRule"/>
</dbReference>
<keyword evidence="7 15" id="KW-0436">Ligase</keyword>
<evidence type="ECO:0000256" key="5">
    <source>
        <dbReference type="ARBA" id="ARBA00020367"/>
    </source>
</evidence>
<evidence type="ECO:0000259" key="16">
    <source>
        <dbReference type="Pfam" id="PF00586"/>
    </source>
</evidence>
<dbReference type="UniPathway" id="UPA00074">
    <property type="reaction ID" value="UER00129"/>
</dbReference>
<keyword evidence="6 15" id="KW-0963">Cytoplasm</keyword>
<evidence type="ECO:0000259" key="17">
    <source>
        <dbReference type="Pfam" id="PF02769"/>
    </source>
</evidence>
<evidence type="ECO:0000256" key="6">
    <source>
        <dbReference type="ARBA" id="ARBA00022490"/>
    </source>
</evidence>
<dbReference type="FunFam" id="3.90.650.10:FF:000011">
    <property type="entry name" value="Phosphoribosylformylglycinamidine cyclo-ligase"/>
    <property type="match status" value="1"/>
</dbReference>
<dbReference type="GO" id="GO:0005829">
    <property type="term" value="C:cytosol"/>
    <property type="evidence" value="ECO:0007669"/>
    <property type="project" value="TreeGrafter"/>
</dbReference>